<accession>A0A6V7V2X8</accession>
<dbReference type="OrthoDB" id="5954824at2759"/>
<sequence>MGEHQQQQMMTPMKMNSIPSSTSVASQSFPVSIFTSNGQQQMFSPDNNNFQQWNRQPPNTFPQHINPMASNNGQIMFPGGGINIGGENNNNNNNGTSLPFDLESVNAMPVDQQAFADLDVDAVLRHELAQGGQFDLP</sequence>
<feature type="region of interest" description="Disordered" evidence="1">
    <location>
        <begin position="38"/>
        <end position="97"/>
    </location>
</feature>
<dbReference type="EMBL" id="CAJEWN010000144">
    <property type="protein sequence ID" value="CAD2168708.1"/>
    <property type="molecule type" value="Genomic_DNA"/>
</dbReference>
<evidence type="ECO:0000256" key="1">
    <source>
        <dbReference type="SAM" id="MobiDB-lite"/>
    </source>
</evidence>
<dbReference type="AlphaFoldDB" id="A0A6V7V2X8"/>
<proteinExistence type="predicted"/>
<name>A0A6V7V2X8_MELEN</name>
<comment type="caution">
    <text evidence="2">The sequence shown here is derived from an EMBL/GenBank/DDBJ whole genome shotgun (WGS) entry which is preliminary data.</text>
</comment>
<evidence type="ECO:0000313" key="2">
    <source>
        <dbReference type="EMBL" id="CAD2168708.1"/>
    </source>
</evidence>
<protein>
    <submittedName>
        <fullName evidence="2">Uncharacterized protein</fullName>
    </submittedName>
</protein>
<dbReference type="Proteomes" id="UP000580250">
    <property type="component" value="Unassembled WGS sequence"/>
</dbReference>
<gene>
    <name evidence="2" type="ORF">MENT_LOCUS20089</name>
</gene>
<reference evidence="2 3" key="1">
    <citation type="submission" date="2020-08" db="EMBL/GenBank/DDBJ databases">
        <authorList>
            <person name="Koutsovoulos G."/>
            <person name="Danchin GJ E."/>
        </authorList>
    </citation>
    <scope>NUCLEOTIDE SEQUENCE [LARGE SCALE GENOMIC DNA]</scope>
</reference>
<organism evidence="2 3">
    <name type="scientific">Meloidogyne enterolobii</name>
    <name type="common">Root-knot nematode worm</name>
    <name type="synonym">Meloidogyne mayaguensis</name>
    <dbReference type="NCBI Taxonomy" id="390850"/>
    <lineage>
        <taxon>Eukaryota</taxon>
        <taxon>Metazoa</taxon>
        <taxon>Ecdysozoa</taxon>
        <taxon>Nematoda</taxon>
        <taxon>Chromadorea</taxon>
        <taxon>Rhabditida</taxon>
        <taxon>Tylenchina</taxon>
        <taxon>Tylenchomorpha</taxon>
        <taxon>Tylenchoidea</taxon>
        <taxon>Meloidogynidae</taxon>
        <taxon>Meloidogyninae</taxon>
        <taxon>Meloidogyne</taxon>
    </lineage>
</organism>
<evidence type="ECO:0000313" key="3">
    <source>
        <dbReference type="Proteomes" id="UP000580250"/>
    </source>
</evidence>
<feature type="compositionally biased region" description="Polar residues" evidence="1">
    <location>
        <begin position="38"/>
        <end position="74"/>
    </location>
</feature>
<feature type="compositionally biased region" description="Low complexity" evidence="1">
    <location>
        <begin position="85"/>
        <end position="95"/>
    </location>
</feature>